<accession>A0AA39GEF5</accession>
<comment type="caution">
    <text evidence="1">The sequence shown here is derived from an EMBL/GenBank/DDBJ whole genome shotgun (WGS) entry which is preliminary data.</text>
</comment>
<evidence type="ECO:0000313" key="2">
    <source>
        <dbReference type="Proteomes" id="UP001175261"/>
    </source>
</evidence>
<organism evidence="1 2">
    <name type="scientific">Sarocladium strictum</name>
    <name type="common">Black bundle disease fungus</name>
    <name type="synonym">Acremonium strictum</name>
    <dbReference type="NCBI Taxonomy" id="5046"/>
    <lineage>
        <taxon>Eukaryota</taxon>
        <taxon>Fungi</taxon>
        <taxon>Dikarya</taxon>
        <taxon>Ascomycota</taxon>
        <taxon>Pezizomycotina</taxon>
        <taxon>Sordariomycetes</taxon>
        <taxon>Hypocreomycetidae</taxon>
        <taxon>Hypocreales</taxon>
        <taxon>Sarocladiaceae</taxon>
        <taxon>Sarocladium</taxon>
    </lineage>
</organism>
<dbReference type="GO" id="GO:0016616">
    <property type="term" value="F:oxidoreductase activity, acting on the CH-OH group of donors, NAD or NADP as acceptor"/>
    <property type="evidence" value="ECO:0007669"/>
    <property type="project" value="TreeGrafter"/>
</dbReference>
<dbReference type="Proteomes" id="UP001175261">
    <property type="component" value="Unassembled WGS sequence"/>
</dbReference>
<evidence type="ECO:0000313" key="1">
    <source>
        <dbReference type="EMBL" id="KAK0385526.1"/>
    </source>
</evidence>
<dbReference type="EMBL" id="JAPDFR010000006">
    <property type="protein sequence ID" value="KAK0385526.1"/>
    <property type="molecule type" value="Genomic_DNA"/>
</dbReference>
<sequence>MASYVVVGASRGLGFEFLRQLSANPSNIIIGLVRDVESTKAKVDAEIGRSNIHLLRYDLDDPSTVSDVVSETSALLGGKLDHLIANAGIGGDHYMSTLTELAKEPELLQRVFNQTFRTNVVGNAQIIGSFMPLILLGRAKKVIVLSSGMGDTELTRQYDIWMGPAYSASKAALNMVVAKYSAEYREKGVVVLAISPGVVDTGMSSDPQTAEPFKQLGAKLVEYAPTFKGPITPEESVGRMLALVEKSKPTDSNMGDMISHLGTKQWVGDLAE</sequence>
<keyword evidence="2" id="KW-1185">Reference proteome</keyword>
<dbReference type="SUPFAM" id="SSF51735">
    <property type="entry name" value="NAD(P)-binding Rossmann-fold domains"/>
    <property type="match status" value="1"/>
</dbReference>
<name>A0AA39GEF5_SARSR</name>
<dbReference type="Gene3D" id="3.40.50.720">
    <property type="entry name" value="NAD(P)-binding Rossmann-like Domain"/>
    <property type="match status" value="1"/>
</dbReference>
<gene>
    <name evidence="1" type="ORF">NLU13_6706</name>
</gene>
<dbReference type="InterPro" id="IPR052184">
    <property type="entry name" value="SDR_enzymes"/>
</dbReference>
<protein>
    <recommendedName>
        <fullName evidence="3">NAD(P)-binding protein</fullName>
    </recommendedName>
</protein>
<dbReference type="PANTHER" id="PTHR45458">
    <property type="entry name" value="SHORT-CHAIN DEHYDROGENASE/REDUCTASE SDR"/>
    <property type="match status" value="1"/>
</dbReference>
<dbReference type="Pfam" id="PF00106">
    <property type="entry name" value="adh_short"/>
    <property type="match status" value="1"/>
</dbReference>
<dbReference type="InterPro" id="IPR036291">
    <property type="entry name" value="NAD(P)-bd_dom_sf"/>
</dbReference>
<dbReference type="AlphaFoldDB" id="A0AA39GEF5"/>
<evidence type="ECO:0008006" key="3">
    <source>
        <dbReference type="Google" id="ProtNLM"/>
    </source>
</evidence>
<dbReference type="PRINTS" id="PR00081">
    <property type="entry name" value="GDHRDH"/>
</dbReference>
<dbReference type="PANTHER" id="PTHR45458:SF3">
    <property type="entry name" value="CHAIN DEHYDROGENASE (ATSC), PUTATIVE-RELATED"/>
    <property type="match status" value="1"/>
</dbReference>
<proteinExistence type="predicted"/>
<dbReference type="CDD" id="cd05325">
    <property type="entry name" value="carb_red_sniffer_like_SDR_c"/>
    <property type="match status" value="1"/>
</dbReference>
<dbReference type="InterPro" id="IPR002347">
    <property type="entry name" value="SDR_fam"/>
</dbReference>
<reference evidence="1" key="1">
    <citation type="submission" date="2022-10" db="EMBL/GenBank/DDBJ databases">
        <title>Determination and structural analysis of whole genome sequence of Sarocladium strictum F4-1.</title>
        <authorList>
            <person name="Hu L."/>
            <person name="Jiang Y."/>
        </authorList>
    </citation>
    <scope>NUCLEOTIDE SEQUENCE</scope>
    <source>
        <strain evidence="1">F4-1</strain>
    </source>
</reference>